<protein>
    <submittedName>
        <fullName evidence="5">SpoIIE family protein phosphatase</fullName>
    </submittedName>
</protein>
<dbReference type="SUPFAM" id="SSF55781">
    <property type="entry name" value="GAF domain-like"/>
    <property type="match status" value="2"/>
</dbReference>
<dbReference type="Pfam" id="PF01590">
    <property type="entry name" value="GAF"/>
    <property type="match status" value="2"/>
</dbReference>
<dbReference type="InterPro" id="IPR013655">
    <property type="entry name" value="PAS_fold_3"/>
</dbReference>
<dbReference type="CDD" id="cd00130">
    <property type="entry name" value="PAS"/>
    <property type="match status" value="2"/>
</dbReference>
<dbReference type="Pfam" id="PF07228">
    <property type="entry name" value="SpoIIE"/>
    <property type="match status" value="1"/>
</dbReference>
<dbReference type="Proteomes" id="UP001183222">
    <property type="component" value="Unassembled WGS sequence"/>
</dbReference>
<dbReference type="PROSITE" id="PS50112">
    <property type="entry name" value="PAS"/>
    <property type="match status" value="1"/>
</dbReference>
<evidence type="ECO:0000256" key="1">
    <source>
        <dbReference type="ARBA" id="ARBA00022801"/>
    </source>
</evidence>
<dbReference type="SMART" id="SM00331">
    <property type="entry name" value="PP2C_SIG"/>
    <property type="match status" value="1"/>
</dbReference>
<dbReference type="InterPro" id="IPR001932">
    <property type="entry name" value="PPM-type_phosphatase-like_dom"/>
</dbReference>
<keyword evidence="6" id="KW-1185">Reference proteome</keyword>
<feature type="domain" description="PAS" evidence="3">
    <location>
        <begin position="296"/>
        <end position="341"/>
    </location>
</feature>
<dbReference type="SMART" id="SM00065">
    <property type="entry name" value="GAF"/>
    <property type="match status" value="2"/>
</dbReference>
<keyword evidence="1" id="KW-0378">Hydrolase</keyword>
<dbReference type="Gene3D" id="3.30.450.20">
    <property type="entry name" value="PAS domain"/>
    <property type="match status" value="2"/>
</dbReference>
<gene>
    <name evidence="5" type="ORF">RM425_00310</name>
</gene>
<dbReference type="SMART" id="SM00091">
    <property type="entry name" value="PAS"/>
    <property type="match status" value="2"/>
</dbReference>
<accession>A0ABU2K1W3</accession>
<comment type="caution">
    <text evidence="5">The sequence shown here is derived from an EMBL/GenBank/DDBJ whole genome shotgun (WGS) entry which is preliminary data.</text>
</comment>
<dbReference type="InterPro" id="IPR035965">
    <property type="entry name" value="PAS-like_dom_sf"/>
</dbReference>
<dbReference type="PANTHER" id="PTHR43156:SF2">
    <property type="entry name" value="STAGE II SPORULATION PROTEIN E"/>
    <property type="match status" value="1"/>
</dbReference>
<sequence>MTSDDLSSVDPAAGERVAAVARLQATAVGSPALQRLTAVAVQLLGAEAAQVSLFGVDELVLGGTGLPQGTVGIRVPLEESLCAVTAAAAPHPVVAPDARLDPRLAGLPPVVGGDVASYLGLPLAVFDGQVVGALSAFCRDPRTWSDADVALLRQLGDSVEIELELAAQVRELESSRLAFELAIDAAGIGSFDWDLVTGRLVWDDRLTELMGFERGGFDETIEAFAGRCHPDDRARTIEALQHAIDTVGEYDAEFRVVLPSGDTRWIQGRGRVLADDTGVAVRLVGAGYDTTAQRQADARVARVMESVKSAFFTLDRDWRFTYLNAEGERVLQTSRDDVLGRVVWDAFPDAAEAGFGIRYREAMATGREQIFEAYYPAPLEAWFEVRAWPGPDGLSVSFIDVTERRAAEERAQRSAARMRLVADTTAAMAERLAGGAGEEEALQRVAEALVPESGDWVIASLVDEDGRMRDVAASHRDPGSVALVEQYAALRLAALPPTAPILRALASGVLREVPDVMAAVGRLLPPGDARETLRALAPQSAVTLPMVARGRTLGALSVYRSADRDRADAQDVATLLDVADRVALALDNSRLYEQQRRLAEGLQRSMLTEPPEPDHAEIVVRYLPAVEAAEVGGDWYDAFLQPSGATMLVIGDVVGHDTAAAAAMGQLRGMLRGIGYRDGIGPAAVLADLDAAIEGLDMGTMATAAIARVEQSPEERARGLSRLRWSNAGHPPPLLLHVDGRIEELATERAELMLGVDPTARRTESVVTVKRGATLLLYTDGLVEGRDLPLDEGIARLRAALAELAARPLGELCDEVIERLRPEGLQDDVALVAIRLHPEDRPRPREAGPEKLPPRRA</sequence>
<dbReference type="EMBL" id="JAVREI010000001">
    <property type="protein sequence ID" value="MDT0274334.1"/>
    <property type="molecule type" value="Genomic_DNA"/>
</dbReference>
<dbReference type="Gene3D" id="2.10.70.100">
    <property type="match status" value="1"/>
</dbReference>
<evidence type="ECO:0000313" key="6">
    <source>
        <dbReference type="Proteomes" id="UP001183222"/>
    </source>
</evidence>
<dbReference type="InterPro" id="IPR003018">
    <property type="entry name" value="GAF"/>
</dbReference>
<organism evidence="5 6">
    <name type="scientific">Blastococcus goldschmidtiae</name>
    <dbReference type="NCBI Taxonomy" id="3075546"/>
    <lineage>
        <taxon>Bacteria</taxon>
        <taxon>Bacillati</taxon>
        <taxon>Actinomycetota</taxon>
        <taxon>Actinomycetes</taxon>
        <taxon>Geodermatophilales</taxon>
        <taxon>Geodermatophilaceae</taxon>
        <taxon>Blastococcus</taxon>
    </lineage>
</organism>
<feature type="region of interest" description="Disordered" evidence="2">
    <location>
        <begin position="836"/>
        <end position="857"/>
    </location>
</feature>
<reference evidence="6" key="1">
    <citation type="submission" date="2023-07" db="EMBL/GenBank/DDBJ databases">
        <title>30 novel species of actinomycetes from the DSMZ collection.</title>
        <authorList>
            <person name="Nouioui I."/>
        </authorList>
    </citation>
    <scope>NUCLEOTIDE SEQUENCE [LARGE SCALE GENOMIC DNA]</scope>
    <source>
        <strain evidence="6">DSM 46792</strain>
    </source>
</reference>
<name>A0ABU2K1W3_9ACTN</name>
<dbReference type="Pfam" id="PF08448">
    <property type="entry name" value="PAS_4"/>
    <property type="match status" value="1"/>
</dbReference>
<dbReference type="SUPFAM" id="SSF55785">
    <property type="entry name" value="PYP-like sensor domain (PAS domain)"/>
    <property type="match status" value="2"/>
</dbReference>
<evidence type="ECO:0000259" key="4">
    <source>
        <dbReference type="PROSITE" id="PS50113"/>
    </source>
</evidence>
<feature type="domain" description="PAC" evidence="4">
    <location>
        <begin position="250"/>
        <end position="302"/>
    </location>
</feature>
<dbReference type="InterPro" id="IPR036457">
    <property type="entry name" value="PPM-type-like_dom_sf"/>
</dbReference>
<evidence type="ECO:0000256" key="2">
    <source>
        <dbReference type="SAM" id="MobiDB-lite"/>
    </source>
</evidence>
<dbReference type="PANTHER" id="PTHR43156">
    <property type="entry name" value="STAGE II SPORULATION PROTEIN E-RELATED"/>
    <property type="match status" value="1"/>
</dbReference>
<dbReference type="Pfam" id="PF08447">
    <property type="entry name" value="PAS_3"/>
    <property type="match status" value="1"/>
</dbReference>
<dbReference type="InterPro" id="IPR013656">
    <property type="entry name" value="PAS_4"/>
</dbReference>
<dbReference type="InterPro" id="IPR029016">
    <property type="entry name" value="GAF-like_dom_sf"/>
</dbReference>
<dbReference type="PROSITE" id="PS50113">
    <property type="entry name" value="PAC"/>
    <property type="match status" value="1"/>
</dbReference>
<proteinExistence type="predicted"/>
<dbReference type="InterPro" id="IPR000014">
    <property type="entry name" value="PAS"/>
</dbReference>
<dbReference type="InterPro" id="IPR000700">
    <property type="entry name" value="PAS-assoc_C"/>
</dbReference>
<dbReference type="SUPFAM" id="SSF81606">
    <property type="entry name" value="PP2C-like"/>
    <property type="match status" value="1"/>
</dbReference>
<dbReference type="Gene3D" id="3.30.450.40">
    <property type="match status" value="2"/>
</dbReference>
<dbReference type="RefSeq" id="WP_311343187.1">
    <property type="nucleotide sequence ID" value="NZ_JAVREI010000001.1"/>
</dbReference>
<dbReference type="InterPro" id="IPR052016">
    <property type="entry name" value="Bact_Sigma-Reg"/>
</dbReference>
<evidence type="ECO:0000313" key="5">
    <source>
        <dbReference type="EMBL" id="MDT0274334.1"/>
    </source>
</evidence>
<evidence type="ECO:0000259" key="3">
    <source>
        <dbReference type="PROSITE" id="PS50112"/>
    </source>
</evidence>
<dbReference type="Gene3D" id="3.60.40.10">
    <property type="entry name" value="PPM-type phosphatase domain"/>
    <property type="match status" value="1"/>
</dbReference>